<dbReference type="InterPro" id="IPR001611">
    <property type="entry name" value="Leu-rich_rpt"/>
</dbReference>
<gene>
    <name evidence="4" type="ORF">J0M35_05120</name>
</gene>
<dbReference type="Pfam" id="PF13516">
    <property type="entry name" value="LRR_6"/>
    <property type="match status" value="1"/>
</dbReference>
<dbReference type="EMBL" id="JAFLCK010000005">
    <property type="protein sequence ID" value="MBN8659721.1"/>
    <property type="molecule type" value="Genomic_DNA"/>
</dbReference>
<proteinExistence type="predicted"/>
<comment type="caution">
    <text evidence="4">The sequence shown here is derived from an EMBL/GenBank/DDBJ whole genome shotgun (WGS) entry which is preliminary data.</text>
</comment>
<evidence type="ECO:0000256" key="1">
    <source>
        <dbReference type="ARBA" id="ARBA00022614"/>
    </source>
</evidence>
<dbReference type="Pfam" id="PF23598">
    <property type="entry name" value="LRR_14"/>
    <property type="match status" value="1"/>
</dbReference>
<sequence length="936" mass="104563">MTESETKALKELHFPQERSLGALYQIYRTGTMSGWWENKLGEAQGTVQLVKEANLHLLVSADADLRDFNYLPADALQSIDFRMVDIDNQSLECISHLTGLRYLSLPERKIGDDGMYSLRNLRFLHTLDLGGTEVSDYGLSKLRHLTELRKLYVDSTAVSGPGAAELNQFLPNCHIVVHSGRMLNFPFEVSPGKLLVAQADPGGQRTWSEVGEALGTVQVSRRAFVRLEVLDREAFQKCERLKPDDIQSLDYLFDEISDLDFDVINRLSGLRELRLGGLEIEKYTLRELANLQRLRTLQLTSCNIVDPEALKPITKLSSLKELRLSHCQPGPLDLGDLLSRTPVKKLLLEGAAVDNNLLSTIAGENSIEELYLVFSSVTDEGLQALKHFKNLRTLVLRTDSITEEGLENVLNLTDLVRLVVRADDISEAVFASFRYLKQLEELSLRQVDLKGEGLEYLSELVSLKRLHLGISSDATKEEFESYKDRIRLFIDNLPALEELSLRYDGPDIELGYLPRLRVLDLSNNPVQDRGLTGLAGLINLETLHLKGCNRIGSEVVAKISHLPHLKELDLSLTRINNEQAQGLSALSELRYINLASTACDNRVLESLSELSDLRYIDYPKALTDADMPHLSKLRHLRNLRLGQVSDQGLTHIESLIMVGEVNLSGQPISDDGLASIRNMSHLKDLNLSDTRITDGGMVYLSNFKELTSLNLSSTQISDDGLSALTNLVSLRSLNLENCKRLRDRGIACISSLTSLKWLNLCNTRVTDSGIASLRRLPHLSTLRLSFTQITDDGLAVLNQLHDLNVLDLENLEISGVGFKHMSACRRLKELKLSSSNIVDDAIAYLSELPALEELDLRNTQITKESLKSLAAIKSLKKLTLIGCDIAYGDLVELAPLTALETLNFHECEYTRVERAGLKMALPGCRIVLLDKDVNWT</sequence>
<keyword evidence="1" id="KW-0433">Leucine-rich repeat</keyword>
<feature type="domain" description="Disease resistance R13L4/SHOC-2-like LRR" evidence="3">
    <location>
        <begin position="671"/>
        <end position="881"/>
    </location>
</feature>
<dbReference type="InterPro" id="IPR032675">
    <property type="entry name" value="LRR_dom_sf"/>
</dbReference>
<dbReference type="InterPro" id="IPR025875">
    <property type="entry name" value="Leu-rich_rpt_4"/>
</dbReference>
<organism evidence="4 5">
    <name type="scientific">Candidatus Obscuribacter phosphatis</name>
    <dbReference type="NCBI Taxonomy" id="1906157"/>
    <lineage>
        <taxon>Bacteria</taxon>
        <taxon>Bacillati</taxon>
        <taxon>Candidatus Melainabacteria</taxon>
        <taxon>Candidatus Obscuribacterales</taxon>
        <taxon>Candidatus Obscuribacteraceae</taxon>
        <taxon>Candidatus Obscuribacter</taxon>
    </lineage>
</organism>
<dbReference type="PANTHER" id="PTHR46652">
    <property type="entry name" value="LEUCINE-RICH REPEAT AND IQ DOMAIN-CONTAINING PROTEIN 1-RELATED"/>
    <property type="match status" value="1"/>
</dbReference>
<evidence type="ECO:0000259" key="3">
    <source>
        <dbReference type="Pfam" id="PF23598"/>
    </source>
</evidence>
<evidence type="ECO:0000313" key="4">
    <source>
        <dbReference type="EMBL" id="MBN8659721.1"/>
    </source>
</evidence>
<dbReference type="SUPFAM" id="SSF52047">
    <property type="entry name" value="RNI-like"/>
    <property type="match status" value="2"/>
</dbReference>
<evidence type="ECO:0000313" key="5">
    <source>
        <dbReference type="Proteomes" id="UP000664277"/>
    </source>
</evidence>
<dbReference type="InterPro" id="IPR006553">
    <property type="entry name" value="Leu-rich_rpt_Cys-con_subtyp"/>
</dbReference>
<evidence type="ECO:0000256" key="2">
    <source>
        <dbReference type="ARBA" id="ARBA00022737"/>
    </source>
</evidence>
<dbReference type="AlphaFoldDB" id="A0A8J7TL92"/>
<name>A0A8J7TL92_9BACT</name>
<reference evidence="4" key="1">
    <citation type="submission" date="2021-02" db="EMBL/GenBank/DDBJ databases">
        <title>Genome-Resolved Metagenomics of a Microbial Community Performing Photosynthetic Biological Nutrient Removal.</title>
        <authorList>
            <person name="Mcdaniel E.A."/>
        </authorList>
    </citation>
    <scope>NUCLEOTIDE SEQUENCE</scope>
    <source>
        <strain evidence="4">UWPOB_OBS1</strain>
    </source>
</reference>
<dbReference type="SMART" id="SM00368">
    <property type="entry name" value="LRR_RI"/>
    <property type="match status" value="8"/>
</dbReference>
<keyword evidence="2" id="KW-0677">Repeat</keyword>
<dbReference type="PANTHER" id="PTHR46652:SF3">
    <property type="entry name" value="LEUCINE-RICH REPEAT-CONTAINING PROTEIN 9"/>
    <property type="match status" value="1"/>
</dbReference>
<dbReference type="Gene3D" id="3.80.10.10">
    <property type="entry name" value="Ribonuclease Inhibitor"/>
    <property type="match status" value="7"/>
</dbReference>
<protein>
    <submittedName>
        <fullName evidence="4">Leucine-rich repeat domain-containing protein</fullName>
    </submittedName>
</protein>
<dbReference type="Proteomes" id="UP000664277">
    <property type="component" value="Unassembled WGS sequence"/>
</dbReference>
<accession>A0A8J7TL92</accession>
<dbReference type="InterPro" id="IPR050836">
    <property type="entry name" value="SDS22/Internalin_LRR"/>
</dbReference>
<dbReference type="Pfam" id="PF12799">
    <property type="entry name" value="LRR_4"/>
    <property type="match status" value="1"/>
</dbReference>
<dbReference type="InterPro" id="IPR055414">
    <property type="entry name" value="LRR_R13L4/SHOC2-like"/>
</dbReference>
<dbReference type="SMART" id="SM00367">
    <property type="entry name" value="LRR_CC"/>
    <property type="match status" value="12"/>
</dbReference>